<organism evidence="1 2">
    <name type="scientific">Dactylosporangium sucinum</name>
    <dbReference type="NCBI Taxonomy" id="1424081"/>
    <lineage>
        <taxon>Bacteria</taxon>
        <taxon>Bacillati</taxon>
        <taxon>Actinomycetota</taxon>
        <taxon>Actinomycetes</taxon>
        <taxon>Micromonosporales</taxon>
        <taxon>Micromonosporaceae</taxon>
        <taxon>Dactylosporangium</taxon>
    </lineage>
</organism>
<evidence type="ECO:0000313" key="2">
    <source>
        <dbReference type="Proteomes" id="UP000642070"/>
    </source>
</evidence>
<accession>A0A917X211</accession>
<keyword evidence="2" id="KW-1185">Reference proteome</keyword>
<name>A0A917X211_9ACTN</name>
<gene>
    <name evidence="1" type="ORF">GCM10007977_062910</name>
</gene>
<sequence>MSDLADLHAALDSAGSTMALSSQDWGATPDFAWLYGILVGWDGDPSGGDVDQGGGAMRELAARHDWTDADVERLRRLHAAVAGFDINRVADLEAGR</sequence>
<dbReference type="RefSeq" id="WP_190253604.1">
    <property type="nucleotide sequence ID" value="NZ_BMPI01000035.1"/>
</dbReference>
<proteinExistence type="predicted"/>
<dbReference type="Proteomes" id="UP000642070">
    <property type="component" value="Unassembled WGS sequence"/>
</dbReference>
<dbReference type="AlphaFoldDB" id="A0A917X211"/>
<evidence type="ECO:0000313" key="1">
    <source>
        <dbReference type="EMBL" id="GGM52772.1"/>
    </source>
</evidence>
<protein>
    <submittedName>
        <fullName evidence="1">Uncharacterized protein</fullName>
    </submittedName>
</protein>
<reference evidence="1" key="2">
    <citation type="submission" date="2020-09" db="EMBL/GenBank/DDBJ databases">
        <authorList>
            <person name="Sun Q."/>
            <person name="Ohkuma M."/>
        </authorList>
    </citation>
    <scope>NUCLEOTIDE SEQUENCE</scope>
    <source>
        <strain evidence="1">JCM 19831</strain>
    </source>
</reference>
<comment type="caution">
    <text evidence="1">The sequence shown here is derived from an EMBL/GenBank/DDBJ whole genome shotgun (WGS) entry which is preliminary data.</text>
</comment>
<dbReference type="EMBL" id="BMPI01000035">
    <property type="protein sequence ID" value="GGM52772.1"/>
    <property type="molecule type" value="Genomic_DNA"/>
</dbReference>
<reference evidence="1" key="1">
    <citation type="journal article" date="2014" name="Int. J. Syst. Evol. Microbiol.">
        <title>Complete genome sequence of Corynebacterium casei LMG S-19264T (=DSM 44701T), isolated from a smear-ripened cheese.</title>
        <authorList>
            <consortium name="US DOE Joint Genome Institute (JGI-PGF)"/>
            <person name="Walter F."/>
            <person name="Albersmeier A."/>
            <person name="Kalinowski J."/>
            <person name="Ruckert C."/>
        </authorList>
    </citation>
    <scope>NUCLEOTIDE SEQUENCE</scope>
    <source>
        <strain evidence="1">JCM 19831</strain>
    </source>
</reference>